<dbReference type="EMBL" id="JACOFZ010000001">
    <property type="protein sequence ID" value="MBC3880594.1"/>
    <property type="molecule type" value="Genomic_DNA"/>
</dbReference>
<dbReference type="PANTHER" id="PTHR42776">
    <property type="entry name" value="SERINE PEPTIDASE S9 FAMILY MEMBER"/>
    <property type="match status" value="1"/>
</dbReference>
<name>A0A923HJK7_9BURK</name>
<comment type="caution">
    <text evidence="3">The sequence shown here is derived from an EMBL/GenBank/DDBJ whole genome shotgun (WGS) entry which is preliminary data.</text>
</comment>
<sequence>MSLALMLVSPNAAQAQEKLQPELFFQNATIDRVTMSPDGKTLGMLVATKNGRVQLATMSLANKQPRVIGGFSNADIGDFHWVNNERLVYSTSDKQKAIGQQRYFPGLFAINMDGSEERTLIERIWVPDSTAVSSIKSKALSGFHSFLEVDDSPGSESVFVVEPVFNAIYDIEAMQLKRVNTRTGSVETFRRPGKSHFWMIDHKGQPRITVTQDAGVEQIWYRDPKSDQWKVIAESKTFGGSNFTPFDFGVDGTLYVLDRLNTDKTALYRFDLDKNETDPNPVVAVDGYDFSGSLIGDLAKGKITGIRYENDAYTTLWLDPQMKNIQAAVDALLPATINLISIPRFGLVKTVLVRSYSDVQPSLYLTYDIEAKKLELIGSSRPAIDATKMAMQDMIRYKSKDGLEIPAYLTLPQGGKKNLPMIVLVHGGPYMRGSSWGWDSEVQFLASRGYAVLEPEFRGSTGFGFKHFQAGWKQWGLAMQDDIAEGARWAIAQGIADPKRICIAGASYGGYATLMGLAKNPELFQCGVSWVGVTDLRLMYQSSWSNDASELWQKYGMPVMVGDPVTDAKQLIETSPVELTDQIKQPVLLAYGVEDHRVPIEHGRNFYAKIKKTNPNVEWIQYNDEGHSWVLSQTRIDFWKKAEKFLEKSIGK</sequence>
<keyword evidence="1" id="KW-0378">Hydrolase</keyword>
<dbReference type="GO" id="GO:0006508">
    <property type="term" value="P:proteolysis"/>
    <property type="evidence" value="ECO:0007669"/>
    <property type="project" value="InterPro"/>
</dbReference>
<dbReference type="Gene3D" id="3.40.50.1820">
    <property type="entry name" value="alpha/beta hydrolase"/>
    <property type="match status" value="1"/>
</dbReference>
<accession>A0A923HJK7</accession>
<evidence type="ECO:0000313" key="3">
    <source>
        <dbReference type="EMBL" id="MBC3880594.1"/>
    </source>
</evidence>
<dbReference type="Pfam" id="PF00326">
    <property type="entry name" value="Peptidase_S9"/>
    <property type="match status" value="1"/>
</dbReference>
<gene>
    <name evidence="3" type="ORF">H8K36_04360</name>
</gene>
<evidence type="ECO:0000313" key="4">
    <source>
        <dbReference type="Proteomes" id="UP000627446"/>
    </source>
</evidence>
<organism evidence="3 4">
    <name type="scientific">Undibacterium nitidum</name>
    <dbReference type="NCBI Taxonomy" id="2762298"/>
    <lineage>
        <taxon>Bacteria</taxon>
        <taxon>Pseudomonadati</taxon>
        <taxon>Pseudomonadota</taxon>
        <taxon>Betaproteobacteria</taxon>
        <taxon>Burkholderiales</taxon>
        <taxon>Oxalobacteraceae</taxon>
        <taxon>Undibacterium</taxon>
    </lineage>
</organism>
<keyword evidence="4" id="KW-1185">Reference proteome</keyword>
<dbReference type="InterPro" id="IPR029058">
    <property type="entry name" value="AB_hydrolase_fold"/>
</dbReference>
<feature type="domain" description="Peptidase S9 prolyl oligopeptidase catalytic" evidence="2">
    <location>
        <begin position="438"/>
        <end position="651"/>
    </location>
</feature>
<dbReference type="GO" id="GO:0004252">
    <property type="term" value="F:serine-type endopeptidase activity"/>
    <property type="evidence" value="ECO:0007669"/>
    <property type="project" value="TreeGrafter"/>
</dbReference>
<reference evidence="3" key="1">
    <citation type="submission" date="2020-08" db="EMBL/GenBank/DDBJ databases">
        <title>Novel species isolated from subtropical streams in China.</title>
        <authorList>
            <person name="Lu H."/>
        </authorList>
    </citation>
    <scope>NUCLEOTIDE SEQUENCE</scope>
    <source>
        <strain evidence="3">LX22W</strain>
    </source>
</reference>
<dbReference type="RefSeq" id="WP_186914912.1">
    <property type="nucleotide sequence ID" value="NZ_JACOFZ010000001.1"/>
</dbReference>
<dbReference type="PANTHER" id="PTHR42776:SF27">
    <property type="entry name" value="DIPEPTIDYL PEPTIDASE FAMILY MEMBER 6"/>
    <property type="match status" value="1"/>
</dbReference>
<dbReference type="SUPFAM" id="SSF53474">
    <property type="entry name" value="alpha/beta-Hydrolases"/>
    <property type="match status" value="1"/>
</dbReference>
<dbReference type="AlphaFoldDB" id="A0A923HJK7"/>
<dbReference type="SUPFAM" id="SSF82171">
    <property type="entry name" value="DPP6 N-terminal domain-like"/>
    <property type="match status" value="1"/>
</dbReference>
<evidence type="ECO:0000259" key="2">
    <source>
        <dbReference type="Pfam" id="PF00326"/>
    </source>
</evidence>
<evidence type="ECO:0000256" key="1">
    <source>
        <dbReference type="ARBA" id="ARBA00022801"/>
    </source>
</evidence>
<proteinExistence type="predicted"/>
<protein>
    <submittedName>
        <fullName evidence="3">S9 family peptidase</fullName>
    </submittedName>
</protein>
<dbReference type="InterPro" id="IPR001375">
    <property type="entry name" value="Peptidase_S9_cat"/>
</dbReference>
<dbReference type="Proteomes" id="UP000627446">
    <property type="component" value="Unassembled WGS sequence"/>
</dbReference>